<protein>
    <recommendedName>
        <fullName evidence="3">Anaphase-promoting complex subunit 5 domain-containing protein</fullName>
    </recommendedName>
</protein>
<keyword evidence="2" id="KW-1133">Transmembrane helix</keyword>
<dbReference type="PANTHER" id="PTHR19959">
    <property type="entry name" value="KINESIN LIGHT CHAIN"/>
    <property type="match status" value="1"/>
</dbReference>
<dbReference type="SUPFAM" id="SSF48452">
    <property type="entry name" value="TPR-like"/>
    <property type="match status" value="4"/>
</dbReference>
<reference evidence="5" key="1">
    <citation type="journal article" date="2019" name="Int. J. Syst. Evol. Microbiol.">
        <title>The Global Catalogue of Microorganisms (GCM) 10K type strain sequencing project: providing services to taxonomists for standard genome sequencing and annotation.</title>
        <authorList>
            <consortium name="The Broad Institute Genomics Platform"/>
            <consortium name="The Broad Institute Genome Sequencing Center for Infectious Disease"/>
            <person name="Wu L."/>
            <person name="Ma J."/>
        </authorList>
    </citation>
    <scope>NUCLEOTIDE SEQUENCE [LARGE SCALE GENOMIC DNA]</scope>
    <source>
        <strain evidence="5">CGMCC 4.7680</strain>
    </source>
</reference>
<evidence type="ECO:0000256" key="2">
    <source>
        <dbReference type="SAM" id="Phobius"/>
    </source>
</evidence>
<proteinExistence type="predicted"/>
<feature type="transmembrane region" description="Helical" evidence="2">
    <location>
        <begin position="33"/>
        <end position="52"/>
    </location>
</feature>
<sequence length="1160" mass="125124">MAWISLEVVVAVGFAGLLTNVASNQLPGWLSNPWVVFPGLAVVLAGVIALTARRHDASGPGRPAIEPAARPSLDPPRRPLPARPPEVWLLQPRYSVVPYLGRKDLLDDLQAWCTEGRPFSIGLITGEGGSGKSRLAAELCGRMQTHAWDAGFISSIEALTEFDPKSPTLLVVDYPENWLTVLGATLERLANRVAAPPVRVLLLARKAAARSPWWADLDRTSHRTASLYTGLRRDLAEYPLSLSERQHHAQVAVQAFGRFLGVEAAAVPDVANEEFANPLLVHIAALLAVQGHHAEPNSPSSVREDVLAHLLDREQSRWARLQVTHQLADLHETHALRAVLAAVLCAPKAGEAAALLAALPEFAGAAQNERRGRIAYWLADLYPGELLLESFGPDLLIEELLDSAARGSADLQEVVAAVHLGTTSSRHRGRMLTTLRLAADRPAVYSVLHRYLAESLAALVTQALDDADGALANVLDNVLTYCGERGDPELKLALECGQLQIDAPAVHERGAQLLCTTMQLAIPLFRGMAKIDPVEGLEVFHVGLSQLIHRYGQAGRREEALAASVECVEVSRQLVNHNRDRYLADLSFDLGNLAAAHAELGQHGEALSAAGEGVALQRQLAREGKGDESKLAMALYRLSGTQAEMQRFDEALAANSEAVSSLRVLAGQNRSYYLPVLAKALSIRGAILTGQHRLDEALVAVTEAIALCEDLVGEQPEDHLSSLQYDLGVASRVNAELGRYDEALAVAERAVAVSRRLTAANPRRHRIVLIKNLGGLARAHLGLARPDDAVAAVEDAVTLGHQGTEGDLLAALGQLVNVLVELDRHLDALPFCETMASLLRRLSESQPRFLGTFVSTLIDLSQILGSLDRPDEALTMAQEAVETGRGLDASEGSKLARALIELGDRYSRLRRLPEALTCFAEGAKLLRAADQTALLALALAKLADHHARLGHQDEALAAGIEAVQMGEVALKASRAPRHCADFAYALEVVGNIHLSFGRAEDGVGPFMLAVELHEELAKFDSGRYLHGLAATLHGLANAQVAAGRNEEAVESCLRGNRLYEQLTDADEDHYLFQFAGSLKALRDTHVTAGQFEEAVSLAHRLVEVLPRLVAKDPGFHGILVESCRELVYLLSMLGQFAEARRISTLADTYEEAAQAEPPSG</sequence>
<organism evidence="4 5">
    <name type="scientific">Amycolatopsis bullii</name>
    <dbReference type="NCBI Taxonomy" id="941987"/>
    <lineage>
        <taxon>Bacteria</taxon>
        <taxon>Bacillati</taxon>
        <taxon>Actinomycetota</taxon>
        <taxon>Actinomycetes</taxon>
        <taxon>Pseudonocardiales</taxon>
        <taxon>Pseudonocardiaceae</taxon>
        <taxon>Amycolatopsis</taxon>
    </lineage>
</organism>
<evidence type="ECO:0000259" key="3">
    <source>
        <dbReference type="Pfam" id="PF12862"/>
    </source>
</evidence>
<accession>A0ABQ3K5J4</accession>
<dbReference type="Gene3D" id="1.25.40.10">
    <property type="entry name" value="Tetratricopeptide repeat domain"/>
    <property type="match status" value="4"/>
</dbReference>
<dbReference type="InterPro" id="IPR019734">
    <property type="entry name" value="TPR_rpt"/>
</dbReference>
<dbReference type="InterPro" id="IPR026000">
    <property type="entry name" value="Apc5_dom"/>
</dbReference>
<dbReference type="RefSeq" id="WP_191308376.1">
    <property type="nucleotide sequence ID" value="NZ_BNAW01000005.1"/>
</dbReference>
<dbReference type="SMART" id="SM00028">
    <property type="entry name" value="TPR"/>
    <property type="match status" value="5"/>
</dbReference>
<dbReference type="Proteomes" id="UP000649955">
    <property type="component" value="Unassembled WGS sequence"/>
</dbReference>
<gene>
    <name evidence="4" type="ORF">GCM10017567_19720</name>
</gene>
<keyword evidence="2" id="KW-0472">Membrane</keyword>
<feature type="region of interest" description="Disordered" evidence="1">
    <location>
        <begin position="55"/>
        <end position="78"/>
    </location>
</feature>
<evidence type="ECO:0000256" key="1">
    <source>
        <dbReference type="SAM" id="MobiDB-lite"/>
    </source>
</evidence>
<comment type="caution">
    <text evidence="4">The sequence shown here is derived from an EMBL/GenBank/DDBJ whole genome shotgun (WGS) entry which is preliminary data.</text>
</comment>
<evidence type="ECO:0000313" key="5">
    <source>
        <dbReference type="Proteomes" id="UP000649955"/>
    </source>
</evidence>
<dbReference type="Pfam" id="PF12862">
    <property type="entry name" value="ANAPC5"/>
    <property type="match status" value="2"/>
</dbReference>
<feature type="domain" description="Anaphase-promoting complex subunit 5" evidence="3">
    <location>
        <begin position="589"/>
        <end position="636"/>
    </location>
</feature>
<dbReference type="EMBL" id="BNAW01000005">
    <property type="protein sequence ID" value="GHG03843.1"/>
    <property type="molecule type" value="Genomic_DNA"/>
</dbReference>
<dbReference type="PANTHER" id="PTHR19959:SF119">
    <property type="entry name" value="FUNGAL LIPASE-LIKE DOMAIN-CONTAINING PROTEIN"/>
    <property type="match status" value="1"/>
</dbReference>
<feature type="domain" description="Anaphase-promoting complex subunit 5" evidence="3">
    <location>
        <begin position="931"/>
        <end position="965"/>
    </location>
</feature>
<name>A0ABQ3K5J4_9PSEU</name>
<keyword evidence="2" id="KW-0812">Transmembrane</keyword>
<evidence type="ECO:0000313" key="4">
    <source>
        <dbReference type="EMBL" id="GHG03843.1"/>
    </source>
</evidence>
<keyword evidence="5" id="KW-1185">Reference proteome</keyword>
<dbReference type="InterPro" id="IPR011990">
    <property type="entry name" value="TPR-like_helical_dom_sf"/>
</dbReference>